<sequence>MRRIATFASLLCLATGALAADDLPRRQPGLWEHRMQMSTTGSFTHAVQVCTDDKLDDLARQQGASSCSKLSIRRDGDRVLIDSVCQAGGSTATTHGSFSGDFSQHFVGQLATTFAPPLNGMQQTTLRMDARRLGPCKPGQKPGDMVMMGLPGGIDLNEMMKHMPVMPGR</sequence>
<protein>
    <submittedName>
        <fullName evidence="2">DUF3617 family protein</fullName>
    </submittedName>
</protein>
<reference evidence="2 3" key="1">
    <citation type="submission" date="2020-02" db="EMBL/GenBank/DDBJ databases">
        <title>Nitrogenibacter mangrovi gen. nov., sp. nov. isolated from mangrove sediment, a denitrifying betaproteobacterium.</title>
        <authorList>
            <person name="Liao H."/>
            <person name="Tian Y."/>
        </authorList>
    </citation>
    <scope>NUCLEOTIDE SEQUENCE [LARGE SCALE GENOMIC DNA]</scope>
    <source>
        <strain evidence="2 3">M9-3-2</strain>
    </source>
</reference>
<dbReference type="AlphaFoldDB" id="A0A6C1B1Z1"/>
<dbReference type="Pfam" id="PF12276">
    <property type="entry name" value="DUF3617"/>
    <property type="match status" value="1"/>
</dbReference>
<accession>A0A6C1B1Z1</accession>
<evidence type="ECO:0000313" key="3">
    <source>
        <dbReference type="Proteomes" id="UP000501991"/>
    </source>
</evidence>
<evidence type="ECO:0000313" key="2">
    <source>
        <dbReference type="EMBL" id="QID16360.1"/>
    </source>
</evidence>
<keyword evidence="1" id="KW-0732">Signal</keyword>
<name>A0A6C1B1Z1_9RHOO</name>
<dbReference type="EMBL" id="CP048836">
    <property type="protein sequence ID" value="QID16360.1"/>
    <property type="molecule type" value="Genomic_DNA"/>
</dbReference>
<evidence type="ECO:0000256" key="1">
    <source>
        <dbReference type="SAM" id="SignalP"/>
    </source>
</evidence>
<feature type="signal peptide" evidence="1">
    <location>
        <begin position="1"/>
        <end position="19"/>
    </location>
</feature>
<dbReference type="Proteomes" id="UP000501991">
    <property type="component" value="Chromosome"/>
</dbReference>
<keyword evidence="3" id="KW-1185">Reference proteome</keyword>
<feature type="chain" id="PRO_5025681183" evidence="1">
    <location>
        <begin position="20"/>
        <end position="169"/>
    </location>
</feature>
<gene>
    <name evidence="2" type="ORF">G3580_01185</name>
</gene>
<dbReference type="RefSeq" id="WP_173763528.1">
    <property type="nucleotide sequence ID" value="NZ_CP048836.1"/>
</dbReference>
<dbReference type="KEGG" id="azq:G3580_01185"/>
<organism evidence="2 3">
    <name type="scientific">Nitrogeniibacter mangrovi</name>
    <dbReference type="NCBI Taxonomy" id="2016596"/>
    <lineage>
        <taxon>Bacteria</taxon>
        <taxon>Pseudomonadati</taxon>
        <taxon>Pseudomonadota</taxon>
        <taxon>Betaproteobacteria</taxon>
        <taxon>Rhodocyclales</taxon>
        <taxon>Zoogloeaceae</taxon>
        <taxon>Nitrogeniibacter</taxon>
    </lineage>
</organism>
<dbReference type="InterPro" id="IPR022061">
    <property type="entry name" value="DUF3617"/>
</dbReference>
<proteinExistence type="predicted"/>